<sequence>MSMWHLNGDCVVYIDFICLGFLKNPFLLVSFVLDNPSIHPKPHLMQRFCRWMKYLSWIPSIDDQALRGQGEHGQVETSSYGEVDDEKEIVEYTEEDTDEDVFEYAIHDLKVKWNVMKSVLRERYEFEHQLKLCLTNYSIYKGYKIHFRKCDTVKLVVVCPSDLEKRTFIVRVSGMSTEKSFEVKKMNDRQTCVRSFSSSSLMNPTWVDQKGINEENMDLDGMDQENIREEGMDQEGMNQEGINEDDMDVLGMNQEGIGVERHGSRGHEKEESKTENEEAFREDNKNTIKECGGCKK</sequence>
<proteinExistence type="predicted"/>
<gene>
    <name evidence="2" type="ORF">LSALG_LOCUS506</name>
</gene>
<feature type="region of interest" description="Disordered" evidence="1">
    <location>
        <begin position="258"/>
        <end position="284"/>
    </location>
</feature>
<evidence type="ECO:0000256" key="1">
    <source>
        <dbReference type="SAM" id="MobiDB-lite"/>
    </source>
</evidence>
<keyword evidence="3" id="KW-1185">Reference proteome</keyword>
<evidence type="ECO:0000313" key="2">
    <source>
        <dbReference type="EMBL" id="CAI9259624.1"/>
    </source>
</evidence>
<protein>
    <submittedName>
        <fullName evidence="2">Uncharacterized protein</fullName>
    </submittedName>
</protein>
<evidence type="ECO:0000313" key="3">
    <source>
        <dbReference type="Proteomes" id="UP001177003"/>
    </source>
</evidence>
<dbReference type="AlphaFoldDB" id="A0AA35ULW3"/>
<reference evidence="2" key="1">
    <citation type="submission" date="2023-04" db="EMBL/GenBank/DDBJ databases">
        <authorList>
            <person name="Vijverberg K."/>
            <person name="Xiong W."/>
            <person name="Schranz E."/>
        </authorList>
    </citation>
    <scope>NUCLEOTIDE SEQUENCE</scope>
</reference>
<name>A0AA35ULW3_LACSI</name>
<organism evidence="2 3">
    <name type="scientific">Lactuca saligna</name>
    <name type="common">Willowleaf lettuce</name>
    <dbReference type="NCBI Taxonomy" id="75948"/>
    <lineage>
        <taxon>Eukaryota</taxon>
        <taxon>Viridiplantae</taxon>
        <taxon>Streptophyta</taxon>
        <taxon>Embryophyta</taxon>
        <taxon>Tracheophyta</taxon>
        <taxon>Spermatophyta</taxon>
        <taxon>Magnoliopsida</taxon>
        <taxon>eudicotyledons</taxon>
        <taxon>Gunneridae</taxon>
        <taxon>Pentapetalae</taxon>
        <taxon>asterids</taxon>
        <taxon>campanulids</taxon>
        <taxon>Asterales</taxon>
        <taxon>Asteraceae</taxon>
        <taxon>Cichorioideae</taxon>
        <taxon>Cichorieae</taxon>
        <taxon>Lactucinae</taxon>
        <taxon>Lactuca</taxon>
    </lineage>
</organism>
<dbReference type="EMBL" id="OX465086">
    <property type="protein sequence ID" value="CAI9259624.1"/>
    <property type="molecule type" value="Genomic_DNA"/>
</dbReference>
<dbReference type="Proteomes" id="UP001177003">
    <property type="component" value="Chromosome 0"/>
</dbReference>
<accession>A0AA35ULW3</accession>